<dbReference type="Pfam" id="PF11254">
    <property type="entry name" value="DUF3053"/>
    <property type="match status" value="1"/>
</dbReference>
<evidence type="ECO:0000313" key="2">
    <source>
        <dbReference type="Proteomes" id="UP000216354"/>
    </source>
</evidence>
<keyword evidence="2" id="KW-1185">Reference proteome</keyword>
<gene>
    <name evidence="1" type="ORF">CAL27_12635</name>
</gene>
<evidence type="ECO:0000313" key="1">
    <source>
        <dbReference type="EMBL" id="OZI65845.1"/>
    </source>
</evidence>
<organism evidence="1 2">
    <name type="scientific">Bordetella genomosp. 1</name>
    <dbReference type="NCBI Taxonomy" id="1395607"/>
    <lineage>
        <taxon>Bacteria</taxon>
        <taxon>Pseudomonadati</taxon>
        <taxon>Pseudomonadota</taxon>
        <taxon>Betaproteobacteria</taxon>
        <taxon>Burkholderiales</taxon>
        <taxon>Alcaligenaceae</taxon>
        <taxon>Bordetella</taxon>
    </lineage>
</organism>
<evidence type="ECO:0008006" key="3">
    <source>
        <dbReference type="Google" id="ProtNLM"/>
    </source>
</evidence>
<sequence length="253" mass="27510">MPMGFAGSRTIFECASAMRWRAPWRLVACVLAALALAGCVDREPQQRAAFIHWLDGRVAPMQGAVAPPMPDDTREAIGGYARHYAVIEAFQTEMTQALRVSGEATQLLSVHTVEDLLARRDRLLALRAELHRVQASVPKALVDARRARADLIQAPDLKTAYDAAFAAAVERPAQALPPLWPLIEPTLASALQAADFIALRQGEIASEGPLTQVRDPSVRDALNARLVELNLHSEALGQARTRWCALAPAECTP</sequence>
<name>A0ABX4F1N6_9BORD</name>
<dbReference type="InterPro" id="IPR021413">
    <property type="entry name" value="DUF3053"/>
</dbReference>
<proteinExistence type="predicted"/>
<protein>
    <recommendedName>
        <fullName evidence="3">Lipoprotein</fullName>
    </recommendedName>
</protein>
<dbReference type="Proteomes" id="UP000216354">
    <property type="component" value="Unassembled WGS sequence"/>
</dbReference>
<dbReference type="EMBL" id="NEVR01000002">
    <property type="protein sequence ID" value="OZI65845.1"/>
    <property type="molecule type" value="Genomic_DNA"/>
</dbReference>
<reference evidence="1 2" key="1">
    <citation type="submission" date="2017-05" db="EMBL/GenBank/DDBJ databases">
        <title>Complete and WGS of Bordetella genogroups.</title>
        <authorList>
            <person name="Spilker T."/>
            <person name="Lipuma J."/>
        </authorList>
    </citation>
    <scope>NUCLEOTIDE SEQUENCE [LARGE SCALE GENOMIC DNA]</scope>
    <source>
        <strain evidence="1 2">AU9795</strain>
    </source>
</reference>
<comment type="caution">
    <text evidence="1">The sequence shown here is derived from an EMBL/GenBank/DDBJ whole genome shotgun (WGS) entry which is preliminary data.</text>
</comment>
<accession>A0ABX4F1N6</accession>